<keyword evidence="6 13" id="KW-0732">Signal</keyword>
<comment type="caution">
    <text evidence="15">The sequence shown here is derived from an EMBL/GenBank/DDBJ whole genome shotgun (WGS) entry which is preliminary data.</text>
</comment>
<evidence type="ECO:0000256" key="11">
    <source>
        <dbReference type="ARBA" id="ARBA00023180"/>
    </source>
</evidence>
<dbReference type="InterPro" id="IPR032675">
    <property type="entry name" value="LRR_dom_sf"/>
</dbReference>
<keyword evidence="9 12" id="KW-0472">Membrane</keyword>
<protein>
    <recommendedName>
        <fullName evidence="14">Leucine-rich repeat-containing N-terminal plant-type domain-containing protein</fullName>
    </recommendedName>
</protein>
<gene>
    <name evidence="15" type="ORF">DVH24_016287</name>
</gene>
<dbReference type="Pfam" id="PF00560">
    <property type="entry name" value="LRR_1"/>
    <property type="match status" value="6"/>
</dbReference>
<dbReference type="PROSITE" id="PS51450">
    <property type="entry name" value="LRR"/>
    <property type="match status" value="1"/>
</dbReference>
<evidence type="ECO:0000256" key="5">
    <source>
        <dbReference type="ARBA" id="ARBA00022692"/>
    </source>
</evidence>
<keyword evidence="7" id="KW-0677">Repeat</keyword>
<evidence type="ECO:0000256" key="10">
    <source>
        <dbReference type="ARBA" id="ARBA00023170"/>
    </source>
</evidence>
<accession>A0A498HVC3</accession>
<dbReference type="InterPro" id="IPR013210">
    <property type="entry name" value="LRR_N_plant-typ"/>
</dbReference>
<dbReference type="GO" id="GO:0005886">
    <property type="term" value="C:plasma membrane"/>
    <property type="evidence" value="ECO:0007669"/>
    <property type="project" value="UniProtKB-SubCell"/>
</dbReference>
<evidence type="ECO:0000256" key="7">
    <source>
        <dbReference type="ARBA" id="ARBA00022737"/>
    </source>
</evidence>
<proteinExistence type="inferred from homology"/>
<dbReference type="InterPro" id="IPR001611">
    <property type="entry name" value="Leu-rich_rpt"/>
</dbReference>
<evidence type="ECO:0000256" key="13">
    <source>
        <dbReference type="SAM" id="SignalP"/>
    </source>
</evidence>
<dbReference type="Pfam" id="PF13855">
    <property type="entry name" value="LRR_8"/>
    <property type="match status" value="1"/>
</dbReference>
<keyword evidence="4" id="KW-0433">Leucine-rich repeat</keyword>
<evidence type="ECO:0000256" key="3">
    <source>
        <dbReference type="ARBA" id="ARBA00022475"/>
    </source>
</evidence>
<comment type="subcellular location">
    <subcellularLocation>
        <location evidence="1">Cell membrane</location>
        <topology evidence="1">Single-pass type I membrane protein</topology>
    </subcellularLocation>
</comment>
<dbReference type="Gene3D" id="3.80.10.10">
    <property type="entry name" value="Ribonuclease Inhibitor"/>
    <property type="match status" value="5"/>
</dbReference>
<evidence type="ECO:0000259" key="14">
    <source>
        <dbReference type="Pfam" id="PF08263"/>
    </source>
</evidence>
<keyword evidence="3" id="KW-1003">Cell membrane</keyword>
<dbReference type="InterPro" id="IPR046956">
    <property type="entry name" value="RLP23-like"/>
</dbReference>
<feature type="chain" id="PRO_5019802740" description="Leucine-rich repeat-containing N-terminal plant-type domain-containing protein" evidence="13">
    <location>
        <begin position="20"/>
        <end position="644"/>
    </location>
</feature>
<dbReference type="SUPFAM" id="SSF52058">
    <property type="entry name" value="L domain-like"/>
    <property type="match status" value="3"/>
</dbReference>
<evidence type="ECO:0000256" key="4">
    <source>
        <dbReference type="ARBA" id="ARBA00022614"/>
    </source>
</evidence>
<evidence type="ECO:0000313" key="15">
    <source>
        <dbReference type="EMBL" id="RXH73465.1"/>
    </source>
</evidence>
<dbReference type="PANTHER" id="PTHR48063">
    <property type="entry name" value="LRR RECEPTOR-LIKE KINASE"/>
    <property type="match status" value="1"/>
</dbReference>
<reference evidence="15 16" key="1">
    <citation type="submission" date="2018-10" db="EMBL/GenBank/DDBJ databases">
        <title>A high-quality apple genome assembly.</title>
        <authorList>
            <person name="Hu J."/>
        </authorList>
    </citation>
    <scope>NUCLEOTIDE SEQUENCE [LARGE SCALE GENOMIC DNA]</scope>
    <source>
        <strain evidence="16">cv. HFTH1</strain>
        <tissue evidence="15">Young leaf</tissue>
    </source>
</reference>
<dbReference type="InterPro" id="IPR003591">
    <property type="entry name" value="Leu-rich_rpt_typical-subtyp"/>
</dbReference>
<dbReference type="STRING" id="3750.A0A498HVC3"/>
<dbReference type="PANTHER" id="PTHR48063:SF100">
    <property type="entry name" value="RECEPTOR-LIKE PROTEIN EIX2"/>
    <property type="match status" value="1"/>
</dbReference>
<evidence type="ECO:0000256" key="12">
    <source>
        <dbReference type="SAM" id="Phobius"/>
    </source>
</evidence>
<feature type="signal peptide" evidence="13">
    <location>
        <begin position="1"/>
        <end position="19"/>
    </location>
</feature>
<dbReference type="Pfam" id="PF08263">
    <property type="entry name" value="LRRNT_2"/>
    <property type="match status" value="1"/>
</dbReference>
<keyword evidence="11" id="KW-0325">Glycoprotein</keyword>
<dbReference type="AlphaFoldDB" id="A0A498HVC3"/>
<evidence type="ECO:0000256" key="1">
    <source>
        <dbReference type="ARBA" id="ARBA00004251"/>
    </source>
</evidence>
<name>A0A498HVC3_MALDO</name>
<dbReference type="Proteomes" id="UP000290289">
    <property type="component" value="Chromosome 15"/>
</dbReference>
<dbReference type="FunFam" id="3.80.10.10:FF:000095">
    <property type="entry name" value="LRR receptor-like serine/threonine-protein kinase GSO1"/>
    <property type="match status" value="1"/>
</dbReference>
<dbReference type="SMART" id="SM00369">
    <property type="entry name" value="LRR_TYP"/>
    <property type="match status" value="6"/>
</dbReference>
<sequence>MDNPMRVVSLLRFLSIVITISICPCNGNLISVPCKEYERQALLMLKQDLKDPSNRLSSWVGGEGDCCNWTGVICDKKTGHVRELHLGNYYADEEFSSESSSLGGKLNPSLLNLKHLSYLDLYRNDFEGKQIPSFLGSLKSLRYLNLSEARFGGTIPPQLGNLSSLRTLDLFDNLLVVENLQWISGLSLLQHLNIAGIDLSKVSHWLQGTNTLPSQLVELHMSECDLGVLPGGISNMTSLRVLNLDYNSISSIIPIWLYTFSNLETLVLSENNFHGEISSSIGNLTALVNLDTSDNQLDGKIPNSLGNLCKLMVLEFSRNNFSGSISEIFESLSTCSSGRIELLGLSDNNLSGYLSQLGNFKNLGSLDFSSNSISGPIPVSLGNLSCLESLDIGNNQLEGVVSEVHFTNLTKLKYFYASENSLTLKTSLDWLPPFQLNTLFLNSWHLEPSELPAWLQTQTKLYALNLSNTAISGIIPTWFWNFSSLGLGLLDLSYNQLYGKVPNIDSMSSEVINLGSNQFHGSLPLFSSHITTLDLSNSSFSGTLFHFFCDKTDGPKQLEILQLQDNFLNGEIPDCLDNLQNLTLLNLENNNLDGWLDLSLGLGFAFGFWSVLGSLLLNMPWSTGFSRFQNNIVSKLYAIIQEKL</sequence>
<feature type="domain" description="Leucine-rich repeat-containing N-terminal plant-type" evidence="14">
    <location>
        <begin position="37"/>
        <end position="75"/>
    </location>
</feature>
<evidence type="ECO:0000256" key="2">
    <source>
        <dbReference type="ARBA" id="ARBA00009592"/>
    </source>
</evidence>
<evidence type="ECO:0000313" key="16">
    <source>
        <dbReference type="Proteomes" id="UP000290289"/>
    </source>
</evidence>
<keyword evidence="5 12" id="KW-0812">Transmembrane</keyword>
<organism evidence="15 16">
    <name type="scientific">Malus domestica</name>
    <name type="common">Apple</name>
    <name type="synonym">Pyrus malus</name>
    <dbReference type="NCBI Taxonomy" id="3750"/>
    <lineage>
        <taxon>Eukaryota</taxon>
        <taxon>Viridiplantae</taxon>
        <taxon>Streptophyta</taxon>
        <taxon>Embryophyta</taxon>
        <taxon>Tracheophyta</taxon>
        <taxon>Spermatophyta</taxon>
        <taxon>Magnoliopsida</taxon>
        <taxon>eudicotyledons</taxon>
        <taxon>Gunneridae</taxon>
        <taxon>Pentapetalae</taxon>
        <taxon>rosids</taxon>
        <taxon>fabids</taxon>
        <taxon>Rosales</taxon>
        <taxon>Rosaceae</taxon>
        <taxon>Amygdaloideae</taxon>
        <taxon>Maleae</taxon>
        <taxon>Malus</taxon>
    </lineage>
</organism>
<keyword evidence="16" id="KW-1185">Reference proteome</keyword>
<keyword evidence="8 12" id="KW-1133">Transmembrane helix</keyword>
<comment type="similarity">
    <text evidence="2">Belongs to the RLP family.</text>
</comment>
<dbReference type="EMBL" id="RDQH01000341">
    <property type="protein sequence ID" value="RXH73465.1"/>
    <property type="molecule type" value="Genomic_DNA"/>
</dbReference>
<evidence type="ECO:0000256" key="8">
    <source>
        <dbReference type="ARBA" id="ARBA00022989"/>
    </source>
</evidence>
<feature type="transmembrane region" description="Helical" evidence="12">
    <location>
        <begin position="595"/>
        <end position="617"/>
    </location>
</feature>
<keyword evidence="10" id="KW-0675">Receptor</keyword>
<evidence type="ECO:0000256" key="6">
    <source>
        <dbReference type="ARBA" id="ARBA00022729"/>
    </source>
</evidence>
<evidence type="ECO:0000256" key="9">
    <source>
        <dbReference type="ARBA" id="ARBA00023136"/>
    </source>
</evidence>